<organism evidence="1 2">
    <name type="scientific">Anoxybacterium hadale</name>
    <dbReference type="NCBI Taxonomy" id="3408580"/>
    <lineage>
        <taxon>Bacteria</taxon>
        <taxon>Bacillati</taxon>
        <taxon>Bacillota</taxon>
        <taxon>Clostridia</taxon>
        <taxon>Peptostreptococcales</taxon>
        <taxon>Anaerovoracaceae</taxon>
        <taxon>Anoxybacterium</taxon>
    </lineage>
</organism>
<keyword evidence="2" id="KW-1185">Reference proteome</keyword>
<evidence type="ECO:0000313" key="1">
    <source>
        <dbReference type="EMBL" id="QOX65961.1"/>
    </source>
</evidence>
<evidence type="ECO:0000313" key="2">
    <source>
        <dbReference type="Proteomes" id="UP000594014"/>
    </source>
</evidence>
<reference evidence="1" key="1">
    <citation type="submission" date="2019-08" db="EMBL/GenBank/DDBJ databases">
        <title>Genome sequence of Clostridiales bacterium MT110.</title>
        <authorList>
            <person name="Cao J."/>
        </authorList>
    </citation>
    <scope>NUCLEOTIDE SEQUENCE</scope>
    <source>
        <strain evidence="1">MT110</strain>
    </source>
</reference>
<dbReference type="Proteomes" id="UP000594014">
    <property type="component" value="Chromosome"/>
</dbReference>
<protein>
    <submittedName>
        <fullName evidence="1">SanA protein</fullName>
    </submittedName>
</protein>
<sequence length="215" mass="23628">MMLLFVLLLGLLALTPFCISAYVAGTAGQYLIDEEASADLNADCILVLGAGLRPDGSPNLMLRDRLDKGLALYFAGAAPKLLLTGDNGQEQYDEVNAMKQYVLDAGVPAEDIFLDHAGFSTYESMYRARDVFEVKRAIVVTQKYHQYRAVYAARKLGIEAYGVSAVKIAYAGQDYRELREVLARTKDFFKLMVKPEPTYLGEAIPISGSGLLSHD</sequence>
<dbReference type="EMBL" id="CP042469">
    <property type="protein sequence ID" value="QOX65961.1"/>
    <property type="molecule type" value="Genomic_DNA"/>
</dbReference>
<gene>
    <name evidence="1" type="ORF">FRZ06_15090</name>
</gene>
<proteinExistence type="predicted"/>
<accession>A0ACD1AHY1</accession>
<name>A0ACD1AHY1_9FIRM</name>